<dbReference type="Pfam" id="PF12833">
    <property type="entry name" value="HTH_18"/>
    <property type="match status" value="1"/>
</dbReference>
<keyword evidence="6" id="KW-1185">Reference proteome</keyword>
<keyword evidence="2" id="KW-0238">DNA-binding</keyword>
<name>H0F8A1_9BURK</name>
<accession>H0F8A1</accession>
<evidence type="ECO:0000313" key="5">
    <source>
        <dbReference type="EMBL" id="EHK65534.1"/>
    </source>
</evidence>
<evidence type="ECO:0000256" key="1">
    <source>
        <dbReference type="ARBA" id="ARBA00023015"/>
    </source>
</evidence>
<protein>
    <submittedName>
        <fullName evidence="5">AraC family transcriptional regulator</fullName>
    </submittedName>
</protein>
<evidence type="ECO:0000259" key="4">
    <source>
        <dbReference type="PROSITE" id="PS01124"/>
    </source>
</evidence>
<dbReference type="InterPro" id="IPR009057">
    <property type="entry name" value="Homeodomain-like_sf"/>
</dbReference>
<dbReference type="InterPro" id="IPR018062">
    <property type="entry name" value="HTH_AraC-typ_CS"/>
</dbReference>
<dbReference type="RefSeq" id="WP_008163620.1">
    <property type="nucleotide sequence ID" value="NZ_AGUF01000052.1"/>
</dbReference>
<feature type="domain" description="HTH araC/xylS-type" evidence="4">
    <location>
        <begin position="221"/>
        <end position="321"/>
    </location>
</feature>
<sequence length="326" mass="36059">MPIESVYMHHVYSGLEPLQAFDVVFGGSFEHRLMSSDLATMEHQRLVLGDVRLETGRYEFPVIAHGAMPKDGICVGFMAEGGHLTRCNTAAIGPDEAQIYPAGVELLYHARGHSRWVNLAVPEARIQKVAIARTGRPLPLHRRSLHSIHLRPGTRQTLTTLTNDALGLARRLQPDGGMAPALAEKVCESLLTGYVDALSLATPAGKSEKMTVEQRHYHLIAACERLVLSGEATDVALLDIARRSGYTLRSLELIFRRSVCMSPGRWFMTARLNGALRDLLTSGPDVSVSEIALKWGFRHMSRFSDYYRNAFGELPSATLARSSVRR</sequence>
<gene>
    <name evidence="5" type="ORF">KYC_14997</name>
</gene>
<dbReference type="PANTHER" id="PTHR46796:SF12">
    <property type="entry name" value="HTH-TYPE DNA-BINDING TRANSCRIPTIONAL ACTIVATOR EUTR"/>
    <property type="match status" value="1"/>
</dbReference>
<dbReference type="eggNOG" id="COG2207">
    <property type="taxonomic scope" value="Bacteria"/>
</dbReference>
<dbReference type="AlphaFoldDB" id="H0F8A1"/>
<dbReference type="SMART" id="SM00342">
    <property type="entry name" value="HTH_ARAC"/>
    <property type="match status" value="1"/>
</dbReference>
<keyword evidence="1" id="KW-0805">Transcription regulation</keyword>
<dbReference type="InterPro" id="IPR050204">
    <property type="entry name" value="AraC_XylS_family_regulators"/>
</dbReference>
<evidence type="ECO:0000256" key="2">
    <source>
        <dbReference type="ARBA" id="ARBA00023125"/>
    </source>
</evidence>
<evidence type="ECO:0000256" key="3">
    <source>
        <dbReference type="ARBA" id="ARBA00023163"/>
    </source>
</evidence>
<dbReference type="PROSITE" id="PS00041">
    <property type="entry name" value="HTH_ARAC_FAMILY_1"/>
    <property type="match status" value="1"/>
</dbReference>
<proteinExistence type="predicted"/>
<dbReference type="SUPFAM" id="SSF46689">
    <property type="entry name" value="Homeodomain-like"/>
    <property type="match status" value="1"/>
</dbReference>
<evidence type="ECO:0000313" key="6">
    <source>
        <dbReference type="Proteomes" id="UP000003113"/>
    </source>
</evidence>
<dbReference type="PATRIC" id="fig|477184.5.peg.2957"/>
<reference evidence="5 6" key="1">
    <citation type="journal article" date="2012" name="J. Bacteriol.">
        <title>Genome sequence of the highly efficient arsenite-oxidizing bacterium Achromobacter arsenitoxydans SY8.</title>
        <authorList>
            <person name="Li X."/>
            <person name="Hu Y."/>
            <person name="Gong J."/>
            <person name="Lin Y."/>
            <person name="Johnstone L."/>
            <person name="Rensing C."/>
            <person name="Wang G."/>
        </authorList>
    </citation>
    <scope>NUCLEOTIDE SEQUENCE [LARGE SCALE GENOMIC DNA]</scope>
    <source>
        <strain evidence="5 6">SY8</strain>
    </source>
</reference>
<dbReference type="GO" id="GO:0003700">
    <property type="term" value="F:DNA-binding transcription factor activity"/>
    <property type="evidence" value="ECO:0007669"/>
    <property type="project" value="InterPro"/>
</dbReference>
<dbReference type="PROSITE" id="PS01124">
    <property type="entry name" value="HTH_ARAC_FAMILY_2"/>
    <property type="match status" value="1"/>
</dbReference>
<keyword evidence="3" id="KW-0804">Transcription</keyword>
<dbReference type="EMBL" id="AGUF01000052">
    <property type="protein sequence ID" value="EHK65534.1"/>
    <property type="molecule type" value="Genomic_DNA"/>
</dbReference>
<dbReference type="InterPro" id="IPR018060">
    <property type="entry name" value="HTH_AraC"/>
</dbReference>
<comment type="caution">
    <text evidence="5">The sequence shown here is derived from an EMBL/GenBank/DDBJ whole genome shotgun (WGS) entry which is preliminary data.</text>
</comment>
<dbReference type="Proteomes" id="UP000003113">
    <property type="component" value="Unassembled WGS sequence"/>
</dbReference>
<dbReference type="Gene3D" id="1.10.10.60">
    <property type="entry name" value="Homeodomain-like"/>
    <property type="match status" value="1"/>
</dbReference>
<dbReference type="GO" id="GO:0043565">
    <property type="term" value="F:sequence-specific DNA binding"/>
    <property type="evidence" value="ECO:0007669"/>
    <property type="project" value="InterPro"/>
</dbReference>
<dbReference type="PANTHER" id="PTHR46796">
    <property type="entry name" value="HTH-TYPE TRANSCRIPTIONAL ACTIVATOR RHAS-RELATED"/>
    <property type="match status" value="1"/>
</dbReference>
<organism evidence="5 6">
    <name type="scientific">Achromobacter arsenitoxydans SY8</name>
    <dbReference type="NCBI Taxonomy" id="477184"/>
    <lineage>
        <taxon>Bacteria</taxon>
        <taxon>Pseudomonadati</taxon>
        <taxon>Pseudomonadota</taxon>
        <taxon>Betaproteobacteria</taxon>
        <taxon>Burkholderiales</taxon>
        <taxon>Alcaligenaceae</taxon>
        <taxon>Achromobacter</taxon>
    </lineage>
</organism>
<dbReference type="OrthoDB" id="185346at2"/>